<accession>A0A9W5RCZ5</accession>
<evidence type="ECO:0000256" key="2">
    <source>
        <dbReference type="ARBA" id="ARBA00022475"/>
    </source>
</evidence>
<dbReference type="PANTHER" id="PTHR34390:SF2">
    <property type="entry name" value="SUCCINATE TRANSPORTER SUBUNIT YJJP-RELATED"/>
    <property type="match status" value="1"/>
</dbReference>
<dbReference type="GO" id="GO:0022857">
    <property type="term" value="F:transmembrane transporter activity"/>
    <property type="evidence" value="ECO:0007669"/>
    <property type="project" value="InterPro"/>
</dbReference>
<feature type="transmembrane region" description="Helical" evidence="7">
    <location>
        <begin position="213"/>
        <end position="230"/>
    </location>
</feature>
<dbReference type="InterPro" id="IPR024528">
    <property type="entry name" value="ThrE_2"/>
</dbReference>
<dbReference type="InterPro" id="IPR010619">
    <property type="entry name" value="ThrE-like_N"/>
</dbReference>
<feature type="transmembrane region" description="Helical" evidence="7">
    <location>
        <begin position="242"/>
        <end position="269"/>
    </location>
</feature>
<keyword evidence="4 7" id="KW-1133">Transmembrane helix</keyword>
<evidence type="ECO:0000259" key="8">
    <source>
        <dbReference type="Pfam" id="PF06738"/>
    </source>
</evidence>
<feature type="transmembrane region" description="Helical" evidence="7">
    <location>
        <begin position="341"/>
        <end position="365"/>
    </location>
</feature>
<feature type="transmembrane region" description="Helical" evidence="7">
    <location>
        <begin position="310"/>
        <end position="329"/>
    </location>
</feature>
<dbReference type="InterPro" id="IPR050539">
    <property type="entry name" value="ThrE_Dicarb/AminoAcid_Exp"/>
</dbReference>
<dbReference type="RefSeq" id="WP_016444936.1">
    <property type="nucleotide sequence ID" value="NZ_KE150268.1"/>
</dbReference>
<feature type="transmembrane region" description="Helical" evidence="7">
    <location>
        <begin position="399"/>
        <end position="417"/>
    </location>
</feature>
<evidence type="ECO:0000259" key="9">
    <source>
        <dbReference type="Pfam" id="PF12821"/>
    </source>
</evidence>
<feature type="domain" description="Threonine/Serine exporter ThrE" evidence="9">
    <location>
        <begin position="352"/>
        <end position="478"/>
    </location>
</feature>
<evidence type="ECO:0000256" key="7">
    <source>
        <dbReference type="SAM" id="Phobius"/>
    </source>
</evidence>
<feature type="domain" description="Threonine/serine exporter-like N-terminal" evidence="8">
    <location>
        <begin position="87"/>
        <end position="327"/>
    </location>
</feature>
<keyword evidence="11" id="KW-1185">Reference proteome</keyword>
<comment type="similarity">
    <text evidence="6">Belongs to the ThrE exporter (TC 2.A.79) family.</text>
</comment>
<evidence type="ECO:0000256" key="1">
    <source>
        <dbReference type="ARBA" id="ARBA00004651"/>
    </source>
</evidence>
<dbReference type="PANTHER" id="PTHR34390">
    <property type="entry name" value="UPF0442 PROTEIN YJJB-RELATED"/>
    <property type="match status" value="1"/>
</dbReference>
<keyword evidence="3 7" id="KW-0812">Transmembrane</keyword>
<evidence type="ECO:0000256" key="6">
    <source>
        <dbReference type="ARBA" id="ARBA00034125"/>
    </source>
</evidence>
<dbReference type="GO" id="GO:0015744">
    <property type="term" value="P:succinate transport"/>
    <property type="evidence" value="ECO:0007669"/>
    <property type="project" value="TreeGrafter"/>
</dbReference>
<evidence type="ECO:0008006" key="12">
    <source>
        <dbReference type="Google" id="ProtNLM"/>
    </source>
</evidence>
<dbReference type="Pfam" id="PF12821">
    <property type="entry name" value="ThrE_2"/>
    <property type="match status" value="1"/>
</dbReference>
<reference evidence="10 11" key="1">
    <citation type="submission" date="2013-05" db="EMBL/GenBank/DDBJ databases">
        <title>The Genome Sequence of Actinomyces europaeus ACS-120-V-COL10B.</title>
        <authorList>
            <consortium name="The Broad Institute Genomics Platform"/>
            <person name="Earl A."/>
            <person name="Ward D."/>
            <person name="Feldgarden M."/>
            <person name="Gevers D."/>
            <person name="Saerens B."/>
            <person name="Vaneechoutte M."/>
            <person name="Walker B."/>
            <person name="Young S."/>
            <person name="Zeng Q."/>
            <person name="Gargeya S."/>
            <person name="Fitzgerald M."/>
            <person name="Haas B."/>
            <person name="Abouelleil A."/>
            <person name="Allen A.W."/>
            <person name="Alvarado L."/>
            <person name="Arachchi H.M."/>
            <person name="Berlin A.M."/>
            <person name="Chapman S.B."/>
            <person name="Gainer-Dewar J."/>
            <person name="Goldberg J."/>
            <person name="Griggs A."/>
            <person name="Gujja S."/>
            <person name="Hansen M."/>
            <person name="Howarth C."/>
            <person name="Imamovic A."/>
            <person name="Ireland A."/>
            <person name="Larimer J."/>
            <person name="McCowan C."/>
            <person name="Murphy C."/>
            <person name="Pearson M."/>
            <person name="Poon T.W."/>
            <person name="Priest M."/>
            <person name="Roberts A."/>
            <person name="Saif S."/>
            <person name="Shea T."/>
            <person name="Sisk P."/>
            <person name="Sykes S."/>
            <person name="Wortman J."/>
            <person name="Nusbaum C."/>
            <person name="Birren B."/>
        </authorList>
    </citation>
    <scope>NUCLEOTIDE SEQUENCE [LARGE SCALE GENOMIC DNA]</scope>
    <source>
        <strain evidence="10 11">ACS-120-V-Col10b</strain>
    </source>
</reference>
<organism evidence="10 11">
    <name type="scientific">Gleimia europaea ACS-120-V-Col10b</name>
    <dbReference type="NCBI Taxonomy" id="883069"/>
    <lineage>
        <taxon>Bacteria</taxon>
        <taxon>Bacillati</taxon>
        <taxon>Actinomycetota</taxon>
        <taxon>Actinomycetes</taxon>
        <taxon>Actinomycetales</taxon>
        <taxon>Actinomycetaceae</taxon>
        <taxon>Gleimia</taxon>
    </lineage>
</organism>
<evidence type="ECO:0000256" key="3">
    <source>
        <dbReference type="ARBA" id="ARBA00022692"/>
    </source>
</evidence>
<dbReference type="Pfam" id="PF06738">
    <property type="entry name" value="ThrE"/>
    <property type="match status" value="1"/>
</dbReference>
<dbReference type="GO" id="GO:0005886">
    <property type="term" value="C:plasma membrane"/>
    <property type="evidence" value="ECO:0007669"/>
    <property type="project" value="UniProtKB-SubCell"/>
</dbReference>
<sequence>MSRQILHLFKRRFRKANTGVEASGTNAEKEDPTPIPKPTEDVISALTASTTDNAEELAEQLEILSLTEEEVRENRIRRERLAYQTSVVIKLGSMLMAAGAGSYRVKASMARLAQAIGIEKLETHASLMELNTTAFKKDTFRTEIIEQRVVGVNAARIDALLQFTRSLRPNMLAEDADRALDAIAAQPHLYSRLQLAVASGIGCAGFAFLNKGGLIECLAVLVAAFIGQYVRSMMLGKRFNHVATWMVCSAIAASIYIGMVSAIVSFGFADNTHQAGAVSAILFLVPGFPLVTAILDLVRLDLNAGITRGTYVAILMVSAGVSVWAVTFVTNWSVKPSTPEVIAPLLLLALNALATFIAATSFGVLFNTPLPIAATAGLVSALLNPLRILLVSLGYPNQAMVGLMSMLVGLFAALLSTKVGSSRVTLSVPAVVIMIPGVPFYRAITAVNQGETLTAFASIADVSFVILAIGVGLAISRMITDPGWTFDSPKKSKIIP</sequence>
<comment type="caution">
    <text evidence="10">The sequence shown here is derived from an EMBL/GenBank/DDBJ whole genome shotgun (WGS) entry which is preliminary data.</text>
</comment>
<evidence type="ECO:0000256" key="4">
    <source>
        <dbReference type="ARBA" id="ARBA00022989"/>
    </source>
</evidence>
<evidence type="ECO:0000313" key="11">
    <source>
        <dbReference type="Proteomes" id="UP000014387"/>
    </source>
</evidence>
<protein>
    <recommendedName>
        <fullName evidence="12">Threonine/serine exporter-like N-terminal domain-containing protein</fullName>
    </recommendedName>
</protein>
<dbReference type="EMBL" id="AGWN01000004">
    <property type="protein sequence ID" value="EPD29414.1"/>
    <property type="molecule type" value="Genomic_DNA"/>
</dbReference>
<comment type="subcellular location">
    <subcellularLocation>
        <location evidence="1">Cell membrane</location>
        <topology evidence="1">Multi-pass membrane protein</topology>
    </subcellularLocation>
</comment>
<keyword evidence="2" id="KW-1003">Cell membrane</keyword>
<proteinExistence type="inferred from homology"/>
<keyword evidence="5 7" id="KW-0472">Membrane</keyword>
<feature type="transmembrane region" description="Helical" evidence="7">
    <location>
        <begin position="453"/>
        <end position="475"/>
    </location>
</feature>
<feature type="transmembrane region" description="Helical" evidence="7">
    <location>
        <begin position="424"/>
        <end position="441"/>
    </location>
</feature>
<gene>
    <name evidence="10" type="ORF">HMPREF9238_01615</name>
</gene>
<feature type="transmembrane region" description="Helical" evidence="7">
    <location>
        <begin position="372"/>
        <end position="393"/>
    </location>
</feature>
<evidence type="ECO:0000313" key="10">
    <source>
        <dbReference type="EMBL" id="EPD29414.1"/>
    </source>
</evidence>
<name>A0A9W5RCZ5_9ACTO</name>
<feature type="transmembrane region" description="Helical" evidence="7">
    <location>
        <begin position="275"/>
        <end position="298"/>
    </location>
</feature>
<evidence type="ECO:0000256" key="5">
    <source>
        <dbReference type="ARBA" id="ARBA00023136"/>
    </source>
</evidence>
<dbReference type="AlphaFoldDB" id="A0A9W5RCZ5"/>
<dbReference type="Proteomes" id="UP000014387">
    <property type="component" value="Unassembled WGS sequence"/>
</dbReference>